<sequence>MSSGGFSPGRLSRDPARSAGEVSNVPGERHAIRRTTADGHPARIPRAVGATTPPAGYATTRVGCSKCTVRKRQAALFSSGCRELLLSVARTKQQRSTRAIPQHPAEGQPLRAASAGQKPFVGASKPAERRVRWMIYG</sequence>
<dbReference type="Proteomes" id="UP000607311">
    <property type="component" value="Unassembled WGS sequence"/>
</dbReference>
<evidence type="ECO:0000256" key="1">
    <source>
        <dbReference type="SAM" id="MobiDB-lite"/>
    </source>
</evidence>
<protein>
    <submittedName>
        <fullName evidence="2">Uncharacterized protein</fullName>
    </submittedName>
</protein>
<dbReference type="EMBL" id="BOPD01000024">
    <property type="protein sequence ID" value="GIJ34778.1"/>
    <property type="molecule type" value="Genomic_DNA"/>
</dbReference>
<comment type="caution">
    <text evidence="2">The sequence shown here is derived from an EMBL/GenBank/DDBJ whole genome shotgun (WGS) entry which is preliminary data.</text>
</comment>
<reference evidence="2" key="1">
    <citation type="submission" date="2021-01" db="EMBL/GenBank/DDBJ databases">
        <title>Whole genome shotgun sequence of Verrucosispora sediminis NBRC 107745.</title>
        <authorList>
            <person name="Komaki H."/>
            <person name="Tamura T."/>
        </authorList>
    </citation>
    <scope>NUCLEOTIDE SEQUENCE</scope>
    <source>
        <strain evidence="2">NBRC 107745</strain>
    </source>
</reference>
<organism evidence="2 3">
    <name type="scientific">Micromonospora sediminimaris</name>
    <dbReference type="NCBI Taxonomy" id="547162"/>
    <lineage>
        <taxon>Bacteria</taxon>
        <taxon>Bacillati</taxon>
        <taxon>Actinomycetota</taxon>
        <taxon>Actinomycetes</taxon>
        <taxon>Micromonosporales</taxon>
        <taxon>Micromonosporaceae</taxon>
        <taxon>Micromonospora</taxon>
    </lineage>
</organism>
<proteinExistence type="predicted"/>
<evidence type="ECO:0000313" key="3">
    <source>
        <dbReference type="Proteomes" id="UP000607311"/>
    </source>
</evidence>
<name>A0A9W5UV43_9ACTN</name>
<feature type="compositionally biased region" description="Basic and acidic residues" evidence="1">
    <location>
        <begin position="27"/>
        <end position="41"/>
    </location>
</feature>
<gene>
    <name evidence="2" type="ORF">Vse01_39260</name>
</gene>
<keyword evidence="3" id="KW-1185">Reference proteome</keyword>
<feature type="compositionally biased region" description="Low complexity" evidence="1">
    <location>
        <begin position="47"/>
        <end position="60"/>
    </location>
</feature>
<evidence type="ECO:0000313" key="2">
    <source>
        <dbReference type="EMBL" id="GIJ34778.1"/>
    </source>
</evidence>
<accession>A0A9W5UV43</accession>
<dbReference type="AlphaFoldDB" id="A0A9W5UV43"/>
<feature type="region of interest" description="Disordered" evidence="1">
    <location>
        <begin position="93"/>
        <end position="124"/>
    </location>
</feature>
<feature type="region of interest" description="Disordered" evidence="1">
    <location>
        <begin position="1"/>
        <end position="60"/>
    </location>
</feature>